<name>A0A1E3PDU4_9ASCO</name>
<evidence type="ECO:0000313" key="2">
    <source>
        <dbReference type="Proteomes" id="UP000095009"/>
    </source>
</evidence>
<dbReference type="EMBL" id="KV454414">
    <property type="protein sequence ID" value="ODQ63460.1"/>
    <property type="molecule type" value="Genomic_DNA"/>
</dbReference>
<dbReference type="AlphaFoldDB" id="A0A1E3PDU4"/>
<reference evidence="1 2" key="1">
    <citation type="journal article" date="2016" name="Proc. Natl. Acad. Sci. U.S.A.">
        <title>Comparative genomics of biotechnologically important yeasts.</title>
        <authorList>
            <person name="Riley R."/>
            <person name="Haridas S."/>
            <person name="Wolfe K.H."/>
            <person name="Lopes M.R."/>
            <person name="Hittinger C.T."/>
            <person name="Goeker M."/>
            <person name="Salamov A.A."/>
            <person name="Wisecaver J.H."/>
            <person name="Long T.M."/>
            <person name="Calvey C.H."/>
            <person name="Aerts A.L."/>
            <person name="Barry K.W."/>
            <person name="Choi C."/>
            <person name="Clum A."/>
            <person name="Coughlan A.Y."/>
            <person name="Deshpande S."/>
            <person name="Douglass A.P."/>
            <person name="Hanson S.J."/>
            <person name="Klenk H.-P."/>
            <person name="LaButti K.M."/>
            <person name="Lapidus A."/>
            <person name="Lindquist E.A."/>
            <person name="Lipzen A.M."/>
            <person name="Meier-Kolthoff J.P."/>
            <person name="Ohm R.A."/>
            <person name="Otillar R.P."/>
            <person name="Pangilinan J.L."/>
            <person name="Peng Y."/>
            <person name="Rokas A."/>
            <person name="Rosa C.A."/>
            <person name="Scheuner C."/>
            <person name="Sibirny A.A."/>
            <person name="Slot J.C."/>
            <person name="Stielow J.B."/>
            <person name="Sun H."/>
            <person name="Kurtzman C.P."/>
            <person name="Blackwell M."/>
            <person name="Grigoriev I.V."/>
            <person name="Jeffries T.W."/>
        </authorList>
    </citation>
    <scope>NUCLEOTIDE SEQUENCE [LARGE SCALE GENOMIC DNA]</scope>
    <source>
        <strain evidence="1 2">DSM 6958</strain>
    </source>
</reference>
<protein>
    <submittedName>
        <fullName evidence="1">Uncharacterized protein</fullName>
    </submittedName>
</protein>
<keyword evidence="2" id="KW-1185">Reference proteome</keyword>
<organism evidence="1 2">
    <name type="scientific">Nadsonia fulvescens var. elongata DSM 6958</name>
    <dbReference type="NCBI Taxonomy" id="857566"/>
    <lineage>
        <taxon>Eukaryota</taxon>
        <taxon>Fungi</taxon>
        <taxon>Dikarya</taxon>
        <taxon>Ascomycota</taxon>
        <taxon>Saccharomycotina</taxon>
        <taxon>Dipodascomycetes</taxon>
        <taxon>Dipodascales</taxon>
        <taxon>Dipodascales incertae sedis</taxon>
        <taxon>Nadsonia</taxon>
    </lineage>
</organism>
<evidence type="ECO:0000313" key="1">
    <source>
        <dbReference type="EMBL" id="ODQ63460.1"/>
    </source>
</evidence>
<proteinExistence type="predicted"/>
<accession>A0A1E3PDU4</accession>
<dbReference type="Proteomes" id="UP000095009">
    <property type="component" value="Unassembled WGS sequence"/>
</dbReference>
<gene>
    <name evidence="1" type="ORF">NADFUDRAFT_84143</name>
</gene>
<sequence length="268" mass="30669">MLTLDESFLDWFLILLEVGDYFCFSYISSSTYQEAGYNSAEVQLNYELLLLACTNLIASSGTLGTYPQEKPKMINLTALKNISNIIPRYLVFITRGTLILPESYFHVALSHFINLLGDTCFTNENSAVFLYCSLARSLTRSQILNNEDSLSIVKALKLTQDYIEIKNNPALFENTELYKYISSSAWFGNILLDSVEPIFNTPQSTIDFSRIMFFNTLTGKIPGRIRHIITQQYLWKIKEFVVSLDHAKMRTEQLFKSSSFNFDLPGIE</sequence>
<feature type="non-terminal residue" evidence="1">
    <location>
        <position position="268"/>
    </location>
</feature>